<feature type="chain" id="PRO_5030054182" description="Lipoprotein" evidence="1">
    <location>
        <begin position="24"/>
        <end position="364"/>
    </location>
</feature>
<evidence type="ECO:0000313" key="4">
    <source>
        <dbReference type="Proteomes" id="UP000235579"/>
    </source>
</evidence>
<reference evidence="3 5" key="4">
    <citation type="submission" date="2019-04" db="EMBL/GenBank/DDBJ databases">
        <title>A reverse ecology approach based on a biological definition of microbial populations.</title>
        <authorList>
            <person name="Arevalo P."/>
            <person name="Vaninsberghe D."/>
            <person name="Elsherbini J."/>
            <person name="Gore J."/>
            <person name="Polz M."/>
        </authorList>
    </citation>
    <scope>NUCLEOTIDE SEQUENCE [LARGE SCALE GENOMIC DNA]</scope>
    <source>
        <strain evidence="3 5">10N.222.45.A8</strain>
    </source>
</reference>
<reference evidence="4" key="1">
    <citation type="submission" date="2016-07" db="EMBL/GenBank/DDBJ databases">
        <title>Nontailed viruses are major unrecognized killers of bacteria in the ocean.</title>
        <authorList>
            <person name="Kauffman K."/>
            <person name="Hussain F."/>
            <person name="Yang J."/>
            <person name="Arevalo P."/>
            <person name="Brown J."/>
            <person name="Cutler M."/>
            <person name="Kelly L."/>
            <person name="Polz M.F."/>
        </authorList>
    </citation>
    <scope>NUCLEOTIDE SEQUENCE [LARGE SCALE GENOMIC DNA]</scope>
    <source>
        <strain evidence="4">10N.222.48.A2</strain>
    </source>
</reference>
<protein>
    <recommendedName>
        <fullName evidence="6">Lipoprotein</fullName>
    </recommendedName>
</protein>
<evidence type="ECO:0008006" key="6">
    <source>
        <dbReference type="Google" id="ProtNLM"/>
    </source>
</evidence>
<keyword evidence="1" id="KW-0732">Signal</keyword>
<dbReference type="Proteomes" id="UP000235579">
    <property type="component" value="Unassembled WGS sequence"/>
</dbReference>
<evidence type="ECO:0000256" key="1">
    <source>
        <dbReference type="SAM" id="SignalP"/>
    </source>
</evidence>
<comment type="caution">
    <text evidence="2">The sequence shown here is derived from an EMBL/GenBank/DDBJ whole genome shotgun (WGS) entry which is preliminary data.</text>
</comment>
<evidence type="ECO:0000313" key="5">
    <source>
        <dbReference type="Proteomes" id="UP000308018"/>
    </source>
</evidence>
<accession>A0A2N7NGS2</accession>
<evidence type="ECO:0000313" key="3">
    <source>
        <dbReference type="EMBL" id="TKG29355.1"/>
    </source>
</evidence>
<sequence>MKSLLLGVTILLLSACNSNSSSSSPKSTTPTAVASVENVADKAMIKQIGAYMKLNYWDGYNYAKRPHYLIRVNAKDEPINAFIINPQSVLKSATKISSAESGGMKIYEYKKEMHSAVTKINNGSNNLYTFDLLIDGHKYYAQKYTDAVANNQHPFTNDLLFAPHEVFHIYQTSWANKSNWRQDVDNYPTTKSIIQDELILTELFDGLPRKLTKVEARELLKQYVAIRQRQMLNDNTSLVENMALAQERIEGSAEYITVLTARKVYKNNSLSFDKGRSFSLNLKNKKDVKWHFGFYVFYNSGASVIYLLDQLGYKIEQLEKAMSPYDAALSVVGHDVDAYQRALKSVGSKVAQFEKDAIKYSSLR</sequence>
<feature type="signal peptide" evidence="1">
    <location>
        <begin position="1"/>
        <end position="23"/>
    </location>
</feature>
<dbReference type="Proteomes" id="UP000308018">
    <property type="component" value="Unassembled WGS sequence"/>
</dbReference>
<dbReference type="RefSeq" id="WP_102257991.1">
    <property type="nucleotide sequence ID" value="NZ_MDBG01000214.1"/>
</dbReference>
<gene>
    <name evidence="2" type="ORF">BCS92_16800</name>
    <name evidence="3" type="ORF">FC057_19690</name>
</gene>
<proteinExistence type="predicted"/>
<reference evidence="2" key="3">
    <citation type="journal article" date="2018" name="Nature">
        <title>A major lineage of non-tailed dsDNA viruses as unrecognized killers of marine bacteria.</title>
        <authorList>
            <person name="Kauffman K.M."/>
            <person name="Hussain F.A."/>
            <person name="Yang J."/>
            <person name="Arevalo P."/>
            <person name="Brown J.M."/>
            <person name="Chang W.K."/>
            <person name="VanInsberghe D."/>
            <person name="Elsherbini J."/>
            <person name="Sharma R.S."/>
            <person name="Cutler M.B."/>
            <person name="Kelly L."/>
            <person name="Polz M.F."/>
        </authorList>
    </citation>
    <scope>NUCLEOTIDE SEQUENCE</scope>
    <source>
        <strain evidence="2">10N.222.48.A2</strain>
    </source>
</reference>
<name>A0A2N7NGS2_9VIBR</name>
<evidence type="ECO:0000313" key="2">
    <source>
        <dbReference type="EMBL" id="PMP13601.1"/>
    </source>
</evidence>
<dbReference type="EMBL" id="MDBP01000043">
    <property type="protein sequence ID" value="PMP13601.1"/>
    <property type="molecule type" value="Genomic_DNA"/>
</dbReference>
<reference evidence="2" key="2">
    <citation type="submission" date="2016-07" db="EMBL/GenBank/DDBJ databases">
        <authorList>
            <person name="Wan K."/>
            <person name="Booth B."/>
            <person name="Spirohn K."/>
            <person name="Hao T."/>
            <person name="Hu Y."/>
            <person name="Calderwood M."/>
            <person name="Hill D."/>
            <person name="Mohr S."/>
            <person name="Vidal M."/>
            <person name="Celniker S."/>
            <person name="Perrimon N."/>
        </authorList>
    </citation>
    <scope>NUCLEOTIDE SEQUENCE</scope>
    <source>
        <strain evidence="2">10N.222.48.A2</strain>
    </source>
</reference>
<dbReference type="PROSITE" id="PS51257">
    <property type="entry name" value="PROKAR_LIPOPROTEIN"/>
    <property type="match status" value="1"/>
</dbReference>
<dbReference type="AlphaFoldDB" id="A0A2N7NGS2"/>
<organism evidence="2 4">
    <name type="scientific">Vibrio tasmaniensis</name>
    <dbReference type="NCBI Taxonomy" id="212663"/>
    <lineage>
        <taxon>Bacteria</taxon>
        <taxon>Pseudomonadati</taxon>
        <taxon>Pseudomonadota</taxon>
        <taxon>Gammaproteobacteria</taxon>
        <taxon>Vibrionales</taxon>
        <taxon>Vibrionaceae</taxon>
        <taxon>Vibrio</taxon>
    </lineage>
</organism>
<dbReference type="EMBL" id="SYVV01000035">
    <property type="protein sequence ID" value="TKG29355.1"/>
    <property type="molecule type" value="Genomic_DNA"/>
</dbReference>